<name>A0ABT9YNF4_9STRE</name>
<dbReference type="Proteomes" id="UP001223079">
    <property type="component" value="Unassembled WGS sequence"/>
</dbReference>
<evidence type="ECO:0008006" key="3">
    <source>
        <dbReference type="Google" id="ProtNLM"/>
    </source>
</evidence>
<comment type="caution">
    <text evidence="1">The sequence shown here is derived from an EMBL/GenBank/DDBJ whole genome shotgun (WGS) entry which is preliminary data.</text>
</comment>
<reference evidence="1 2" key="1">
    <citation type="submission" date="2023-07" db="EMBL/GenBank/DDBJ databases">
        <title>Genomic Encyclopedia of Type Strains, Phase IV (KMG-IV): sequencing the most valuable type-strain genomes for metagenomic binning, comparative biology and taxonomic classification.</title>
        <authorList>
            <person name="Goeker M."/>
        </authorList>
    </citation>
    <scope>NUCLEOTIDE SEQUENCE [LARGE SCALE GENOMIC DNA]</scope>
    <source>
        <strain evidence="1 2">DSM 105143</strain>
    </source>
</reference>
<protein>
    <recommendedName>
        <fullName evidence="3">CopG family transcriptional regulator</fullName>
    </recommendedName>
</protein>
<dbReference type="RefSeq" id="WP_307120757.1">
    <property type="nucleotide sequence ID" value="NZ_JAUSTM010000001.1"/>
</dbReference>
<accession>A0ABT9YNF4</accession>
<sequence>MSREIFFNLPDELDEKLTLWANFHNINKSEFIVQVLSEKLEALYAIQDADRSLQE</sequence>
<proteinExistence type="predicted"/>
<evidence type="ECO:0000313" key="1">
    <source>
        <dbReference type="EMBL" id="MDQ0221517.1"/>
    </source>
</evidence>
<evidence type="ECO:0000313" key="2">
    <source>
        <dbReference type="Proteomes" id="UP001223079"/>
    </source>
</evidence>
<keyword evidence="2" id="KW-1185">Reference proteome</keyword>
<dbReference type="EMBL" id="JAUSTM010000001">
    <property type="protein sequence ID" value="MDQ0221517.1"/>
    <property type="molecule type" value="Genomic_DNA"/>
</dbReference>
<gene>
    <name evidence="1" type="ORF">J2S23_000048</name>
</gene>
<organism evidence="1 2">
    <name type="scientific">Streptococcus moroccensis</name>
    <dbReference type="NCBI Taxonomy" id="1451356"/>
    <lineage>
        <taxon>Bacteria</taxon>
        <taxon>Bacillati</taxon>
        <taxon>Bacillota</taxon>
        <taxon>Bacilli</taxon>
        <taxon>Lactobacillales</taxon>
        <taxon>Streptococcaceae</taxon>
        <taxon>Streptococcus</taxon>
    </lineage>
</organism>